<sequence>MLKALFYRKRTAITYKSRVEPPIFSDFDRSPFVFSSDSQTSQPFTESSSRPNREQAVGIRDNGYLNKEKVKKEEPAAKEEVQIIDRNPIDGSNIDHDSVVVCVEEVSPIIPVHKDAVTEPEVPLQHTLEKVKKRKRQEKPPQDPFSIFDFLESDTDGTVELMKAKPVGLLQRTNSDAHRKNTSIQESLTVTKEKSTKKLATRLKAESKVAVDNDDGSQSELSDFEPFADNNFSEVSYAITPERELPASDPREAELSSFMRQEFGMETEKDESMEEQPKKPSKRKQYVPQNKIKAQFTYGSARKVISCQNEAPSEGNTTTNSTANSLSSNGTPVSPNNTPLDQSKPLGTINISSTSISTHSSPLIFNNDMQLDEQNCGSKNSSGQNISQTTQNNVTDIFSVAANLSILMTWLSNIQPISCTTSISRKVCEHSIYKLSSSVIKWSLFKSAAGQLGDNVVAAQTLVAYLDQNSDGLNHLEHSIDKNYMVKVLCENIESCLDTFAEIDTLSSDKESSRAILEHSLNCLIIMEPFTASTHDITTLPSLCNTLLQILAVFQECTAQTNDAISALACSGVYTTLQQLINITYNNPTQCHIMTQELVLFDSIASSSCHTTMNLQGNWKDHFDQKLLSSKYFLPFHTAILALGIMVNLFEGDQTAASQYSALVAVTCQGIGACAQTCTCHGEIPSSTWMYDTFKILASDETQQDFYKSKMTMYISVALGYQLQAGNVSIAAGPLWISSEDYHNIIHFISKFADLPRPQTASPSTTEAPSSTASAQLAAHQLVLQLKHIVKPQIL</sequence>
<dbReference type="Gene3D" id="1.25.10.10">
    <property type="entry name" value="Leucine-rich Repeat Variant"/>
    <property type="match status" value="1"/>
</dbReference>
<evidence type="ECO:0000313" key="2">
    <source>
        <dbReference type="EMBL" id="KAG2178421.1"/>
    </source>
</evidence>
<dbReference type="EMBL" id="JAEPRA010000011">
    <property type="protein sequence ID" value="KAG2178421.1"/>
    <property type="molecule type" value="Genomic_DNA"/>
</dbReference>
<feature type="compositionally biased region" description="Polar residues" evidence="1">
    <location>
        <begin position="330"/>
        <end position="341"/>
    </location>
</feature>
<feature type="region of interest" description="Disordered" evidence="1">
    <location>
        <begin position="35"/>
        <end position="60"/>
    </location>
</feature>
<evidence type="ECO:0000313" key="3">
    <source>
        <dbReference type="Proteomes" id="UP000612746"/>
    </source>
</evidence>
<reference evidence="2" key="1">
    <citation type="submission" date="2020-12" db="EMBL/GenBank/DDBJ databases">
        <title>Metabolic potential, ecology and presence of endohyphal bacteria is reflected in genomic diversity of Mucoromycotina.</title>
        <authorList>
            <person name="Muszewska A."/>
            <person name="Okrasinska A."/>
            <person name="Steczkiewicz K."/>
            <person name="Drgas O."/>
            <person name="Orlowska M."/>
            <person name="Perlinska-Lenart U."/>
            <person name="Aleksandrzak-Piekarczyk T."/>
            <person name="Szatraj K."/>
            <person name="Zielenkiewicz U."/>
            <person name="Pilsyk S."/>
            <person name="Malc E."/>
            <person name="Mieczkowski P."/>
            <person name="Kruszewska J.S."/>
            <person name="Biernat P."/>
            <person name="Pawlowska J."/>
        </authorList>
    </citation>
    <scope>NUCLEOTIDE SEQUENCE</scope>
    <source>
        <strain evidence="2">WA0000051536</strain>
    </source>
</reference>
<organism evidence="2 3">
    <name type="scientific">Umbelopsis vinacea</name>
    <dbReference type="NCBI Taxonomy" id="44442"/>
    <lineage>
        <taxon>Eukaryota</taxon>
        <taxon>Fungi</taxon>
        <taxon>Fungi incertae sedis</taxon>
        <taxon>Mucoromycota</taxon>
        <taxon>Mucoromycotina</taxon>
        <taxon>Umbelopsidomycetes</taxon>
        <taxon>Umbelopsidales</taxon>
        <taxon>Umbelopsidaceae</taxon>
        <taxon>Umbelopsis</taxon>
    </lineage>
</organism>
<dbReference type="InterPro" id="IPR011989">
    <property type="entry name" value="ARM-like"/>
</dbReference>
<feature type="compositionally biased region" description="Polar residues" evidence="1">
    <location>
        <begin position="35"/>
        <end position="50"/>
    </location>
</feature>
<dbReference type="AlphaFoldDB" id="A0A8H7PQU9"/>
<feature type="compositionally biased region" description="Low complexity" evidence="1">
    <location>
        <begin position="316"/>
        <end position="329"/>
    </location>
</feature>
<gene>
    <name evidence="2" type="ORF">INT44_001573</name>
</gene>
<feature type="region of interest" description="Disordered" evidence="1">
    <location>
        <begin position="310"/>
        <end position="344"/>
    </location>
</feature>
<comment type="caution">
    <text evidence="2">The sequence shown here is derived from an EMBL/GenBank/DDBJ whole genome shotgun (WGS) entry which is preliminary data.</text>
</comment>
<dbReference type="Proteomes" id="UP000612746">
    <property type="component" value="Unassembled WGS sequence"/>
</dbReference>
<evidence type="ECO:0000256" key="1">
    <source>
        <dbReference type="SAM" id="MobiDB-lite"/>
    </source>
</evidence>
<proteinExistence type="predicted"/>
<dbReference type="OrthoDB" id="78088at2759"/>
<feature type="region of interest" description="Disordered" evidence="1">
    <location>
        <begin position="265"/>
        <end position="288"/>
    </location>
</feature>
<name>A0A8H7PQU9_9FUNG</name>
<protein>
    <submittedName>
        <fullName evidence="2">Uncharacterized protein</fullName>
    </submittedName>
</protein>
<accession>A0A8H7PQU9</accession>
<keyword evidence="3" id="KW-1185">Reference proteome</keyword>